<protein>
    <recommendedName>
        <fullName evidence="6">ATP-binding protein</fullName>
    </recommendedName>
</protein>
<evidence type="ECO:0000259" key="2">
    <source>
        <dbReference type="Pfam" id="PF20014"/>
    </source>
</evidence>
<dbReference type="InterPro" id="IPR045401">
    <property type="entry name" value="GAP1-M"/>
</dbReference>
<organism evidence="4 5">
    <name type="scientific">Actinomadura keratinilytica</name>
    <dbReference type="NCBI Taxonomy" id="547461"/>
    <lineage>
        <taxon>Bacteria</taxon>
        <taxon>Bacillati</taxon>
        <taxon>Actinomycetota</taxon>
        <taxon>Actinomycetes</taxon>
        <taxon>Streptosporangiales</taxon>
        <taxon>Thermomonosporaceae</taxon>
        <taxon>Actinomadura</taxon>
    </lineage>
</organism>
<reference evidence="5" key="1">
    <citation type="journal article" date="2019" name="Int. J. Syst. Evol. Microbiol.">
        <title>The Global Catalogue of Microorganisms (GCM) 10K type strain sequencing project: providing services to taxonomists for standard genome sequencing and annotation.</title>
        <authorList>
            <consortium name="The Broad Institute Genomics Platform"/>
            <consortium name="The Broad Institute Genome Sequencing Center for Infectious Disease"/>
            <person name="Wu L."/>
            <person name="Ma J."/>
        </authorList>
    </citation>
    <scope>NUCLEOTIDE SEQUENCE [LARGE SCALE GENOMIC DNA]</scope>
    <source>
        <strain evidence="5">JCM 17316</strain>
    </source>
</reference>
<dbReference type="EMBL" id="BAABDO010000001">
    <property type="protein sequence ID" value="GAA4126826.1"/>
    <property type="molecule type" value="Genomic_DNA"/>
</dbReference>
<evidence type="ECO:0000256" key="1">
    <source>
        <dbReference type="SAM" id="MobiDB-lite"/>
    </source>
</evidence>
<dbReference type="InterPro" id="IPR049532">
    <property type="entry name" value="GAP1-like_C"/>
</dbReference>
<evidence type="ECO:0000313" key="5">
    <source>
        <dbReference type="Proteomes" id="UP001500266"/>
    </source>
</evidence>
<name>A0ABP7XVU0_9ACTN</name>
<proteinExistence type="predicted"/>
<dbReference type="Pfam" id="PF20014">
    <property type="entry name" value="GAP1-M"/>
    <property type="match status" value="1"/>
</dbReference>
<gene>
    <name evidence="4" type="ORF">GCM10022416_00900</name>
</gene>
<feature type="domain" description="GTPase-associated protein 1-like C-terminal" evidence="3">
    <location>
        <begin position="233"/>
        <end position="790"/>
    </location>
</feature>
<feature type="compositionally biased region" description="Basic and acidic residues" evidence="1">
    <location>
        <begin position="351"/>
        <end position="368"/>
    </location>
</feature>
<sequence length="821" mass="88979">MVPDEVGDVGARLTTGGSLPDDRRHWLDLVASVTGPPASTGSLSHTRLPMGGALLYAVHPVEGRADPRVEHAYIPDGTHGPLPITVLHSSLGTGADTVPPERPDSPLGPETLARFARANASRLAPFLADVRRLFASPAGRQIVLIENDPETVACWIALACHSLPEPHARSLTFTTRTAHPLRAPQQIVGIGPDADFDRSDPATVAHLYRVHDGTGGPGSPPATDLWAELAARSWLAGLRPADAADPLAPESLATRLLHPAPPPEEDEERAKRLWRLESLGDEVLHGLVEVLTKIAHTGDVPLLDALTRLHRRLERVRAAAAAPLAQALARARFSGSAAVPDPGVGGVGQGTDEHGHADVLDGAGDGREGTGSGEWVHVGGVPGPHRRSPAGQAPPDGWARPEPHGASGPPAEPDPLHRLAGPVGTWAAELESRLAAGTADDALVAAAADRLTDALLGPADDERREALALLTRSPGPRLPRAVLRRLEIRTRMWRGRTLAIKIGPLLGGWLRDAVDDDTSLPFRLAEAVVRHHRVQGADLLAALIKEMPGGRVPDAPTLEAAWYLVWPDGRPPDEEVPKLARECPPSLIVDTGLDQYFRKWLTDPDRFDGTLIDYAQEMRRVLLTPRQGTTVELLLRTSALAERSVPLPDAVAAVFDARRRADPTRVLLDGVFRTLADRLAQAPPRALWAQEILHPLATERDPALAEHYRRAELAAKWERLDFLLERPHQAAYLFMSWCFATPGTTDAWRRACGELLTVVLSAAWRRMDGQKRLEVYETFRLDQPGWEHVWRDWLASLPAETTHPADDDRPHGGVHPQRGPA</sequence>
<evidence type="ECO:0008006" key="6">
    <source>
        <dbReference type="Google" id="ProtNLM"/>
    </source>
</evidence>
<dbReference type="Proteomes" id="UP001500266">
    <property type="component" value="Unassembled WGS sequence"/>
</dbReference>
<keyword evidence="5" id="KW-1185">Reference proteome</keyword>
<feature type="region of interest" description="Disordered" evidence="1">
    <location>
        <begin position="337"/>
        <end position="415"/>
    </location>
</feature>
<dbReference type="Pfam" id="PF20052">
    <property type="entry name" value="GAP1-C"/>
    <property type="match status" value="1"/>
</dbReference>
<feature type="region of interest" description="Disordered" evidence="1">
    <location>
        <begin position="801"/>
        <end position="821"/>
    </location>
</feature>
<evidence type="ECO:0000313" key="4">
    <source>
        <dbReference type="EMBL" id="GAA4126826.1"/>
    </source>
</evidence>
<comment type="caution">
    <text evidence="4">The sequence shown here is derived from an EMBL/GenBank/DDBJ whole genome shotgun (WGS) entry which is preliminary data.</text>
</comment>
<feature type="domain" description="GTPase-associated protein 1 middle" evidence="2">
    <location>
        <begin position="112"/>
        <end position="206"/>
    </location>
</feature>
<accession>A0ABP7XVU0</accession>
<evidence type="ECO:0000259" key="3">
    <source>
        <dbReference type="Pfam" id="PF20052"/>
    </source>
</evidence>